<evidence type="ECO:0000256" key="1">
    <source>
        <dbReference type="SAM" id="Phobius"/>
    </source>
</evidence>
<keyword evidence="1" id="KW-0812">Transmembrane</keyword>
<evidence type="ECO:0000313" key="2">
    <source>
        <dbReference type="EMBL" id="VDD61914.1"/>
    </source>
</evidence>
<feature type="transmembrane region" description="Helical" evidence="1">
    <location>
        <begin position="12"/>
        <end position="35"/>
    </location>
</feature>
<dbReference type="EMBL" id="LR031880">
    <property type="protein sequence ID" value="VDD61914.1"/>
    <property type="molecule type" value="Genomic_DNA"/>
</dbReference>
<dbReference type="AlphaFoldDB" id="A0A3P6GVE0"/>
<reference evidence="2" key="1">
    <citation type="submission" date="2018-11" db="EMBL/GenBank/DDBJ databases">
        <authorList>
            <consortium name="Genoscope - CEA"/>
            <person name="William W."/>
        </authorList>
    </citation>
    <scope>NUCLEOTIDE SEQUENCE</scope>
</reference>
<protein>
    <submittedName>
        <fullName evidence="2">Uncharacterized protein</fullName>
    </submittedName>
</protein>
<keyword evidence="1" id="KW-0472">Membrane</keyword>
<proteinExistence type="predicted"/>
<accession>A0A3P6GVE0</accession>
<name>A0A3P6GVE0_BRAOL</name>
<keyword evidence="1" id="KW-1133">Transmembrane helix</keyword>
<sequence>MGWRMGKQGCCCLVCRYALGIVLKAHWWVLIWTVLWMGF</sequence>
<gene>
    <name evidence="2" type="ORF">BOLC6T37367H</name>
</gene>
<organism evidence="2">
    <name type="scientific">Brassica oleracea</name>
    <name type="common">Wild cabbage</name>
    <dbReference type="NCBI Taxonomy" id="3712"/>
    <lineage>
        <taxon>Eukaryota</taxon>
        <taxon>Viridiplantae</taxon>
        <taxon>Streptophyta</taxon>
        <taxon>Embryophyta</taxon>
        <taxon>Tracheophyta</taxon>
        <taxon>Spermatophyta</taxon>
        <taxon>Magnoliopsida</taxon>
        <taxon>eudicotyledons</taxon>
        <taxon>Gunneridae</taxon>
        <taxon>Pentapetalae</taxon>
        <taxon>rosids</taxon>
        <taxon>malvids</taxon>
        <taxon>Brassicales</taxon>
        <taxon>Brassicaceae</taxon>
        <taxon>Brassiceae</taxon>
        <taxon>Brassica</taxon>
    </lineage>
</organism>